<evidence type="ECO:0000256" key="2">
    <source>
        <dbReference type="ARBA" id="ARBA00022980"/>
    </source>
</evidence>
<sequence length="64" mass="7438">MALTKAKEIRELSADERTRRLLDLKQESMNLRLQRSAGTLENPARFKQVRREIAQILTISNEQA</sequence>
<comment type="caution">
    <text evidence="6">The sequence shown here is derived from an EMBL/GenBank/DDBJ whole genome shotgun (WGS) entry which is preliminary data.</text>
</comment>
<comment type="similarity">
    <text evidence="1 5">Belongs to the universal ribosomal protein uL29 family.</text>
</comment>
<dbReference type="EMBL" id="JBHUIT010000001">
    <property type="protein sequence ID" value="MFD2255266.1"/>
    <property type="molecule type" value="Genomic_DNA"/>
</dbReference>
<dbReference type="PROSITE" id="PS00579">
    <property type="entry name" value="RIBOSOMAL_L29"/>
    <property type="match status" value="1"/>
</dbReference>
<dbReference type="InterPro" id="IPR036049">
    <property type="entry name" value="Ribosomal_uL29_sf"/>
</dbReference>
<dbReference type="Gene3D" id="1.10.287.310">
    <property type="match status" value="1"/>
</dbReference>
<proteinExistence type="inferred from homology"/>
<dbReference type="RefSeq" id="WP_386817927.1">
    <property type="nucleotide sequence ID" value="NZ_JBHUIT010000001.1"/>
</dbReference>
<dbReference type="PANTHER" id="PTHR10916:SF0">
    <property type="entry name" value="LARGE RIBOSOMAL SUBUNIT PROTEIN UL29C"/>
    <property type="match status" value="1"/>
</dbReference>
<protein>
    <recommendedName>
        <fullName evidence="4 5">Large ribosomal subunit protein uL29</fullName>
    </recommendedName>
</protein>
<evidence type="ECO:0000256" key="3">
    <source>
        <dbReference type="ARBA" id="ARBA00023274"/>
    </source>
</evidence>
<dbReference type="GO" id="GO:0005840">
    <property type="term" value="C:ribosome"/>
    <property type="evidence" value="ECO:0007669"/>
    <property type="project" value="UniProtKB-KW"/>
</dbReference>
<dbReference type="InterPro" id="IPR018254">
    <property type="entry name" value="Ribosomal_uL29_CS"/>
</dbReference>
<name>A0ABW5D3K4_9BACT</name>
<keyword evidence="2 5" id="KW-0689">Ribosomal protein</keyword>
<dbReference type="PANTHER" id="PTHR10916">
    <property type="entry name" value="60S RIBOSOMAL PROTEIN L35/50S RIBOSOMAL PROTEIN L29"/>
    <property type="match status" value="1"/>
</dbReference>
<reference evidence="7" key="1">
    <citation type="journal article" date="2019" name="Int. J. Syst. Evol. Microbiol.">
        <title>The Global Catalogue of Microorganisms (GCM) 10K type strain sequencing project: providing services to taxonomists for standard genome sequencing and annotation.</title>
        <authorList>
            <consortium name="The Broad Institute Genomics Platform"/>
            <consortium name="The Broad Institute Genome Sequencing Center for Infectious Disease"/>
            <person name="Wu L."/>
            <person name="Ma J."/>
        </authorList>
    </citation>
    <scope>NUCLEOTIDE SEQUENCE [LARGE SCALE GENOMIC DNA]</scope>
    <source>
        <strain evidence="7">CGMCC 4.7106</strain>
    </source>
</reference>
<gene>
    <name evidence="5 6" type="primary">rpmC</name>
    <name evidence="6" type="ORF">ACFSSA_01135</name>
</gene>
<dbReference type="SUPFAM" id="SSF46561">
    <property type="entry name" value="Ribosomal protein L29 (L29p)"/>
    <property type="match status" value="1"/>
</dbReference>
<dbReference type="Proteomes" id="UP001597375">
    <property type="component" value="Unassembled WGS sequence"/>
</dbReference>
<evidence type="ECO:0000313" key="7">
    <source>
        <dbReference type="Proteomes" id="UP001597375"/>
    </source>
</evidence>
<dbReference type="InterPro" id="IPR001854">
    <property type="entry name" value="Ribosomal_uL29"/>
</dbReference>
<keyword evidence="3 5" id="KW-0687">Ribonucleoprotein</keyword>
<organism evidence="6 7">
    <name type="scientific">Luteolibacter algae</name>
    <dbReference type="NCBI Taxonomy" id="454151"/>
    <lineage>
        <taxon>Bacteria</taxon>
        <taxon>Pseudomonadati</taxon>
        <taxon>Verrucomicrobiota</taxon>
        <taxon>Verrucomicrobiia</taxon>
        <taxon>Verrucomicrobiales</taxon>
        <taxon>Verrucomicrobiaceae</taxon>
        <taxon>Luteolibacter</taxon>
    </lineage>
</organism>
<accession>A0ABW5D3K4</accession>
<dbReference type="NCBIfam" id="TIGR00012">
    <property type="entry name" value="L29"/>
    <property type="match status" value="1"/>
</dbReference>
<dbReference type="HAMAP" id="MF_00374">
    <property type="entry name" value="Ribosomal_uL29"/>
    <property type="match status" value="1"/>
</dbReference>
<evidence type="ECO:0000256" key="4">
    <source>
        <dbReference type="ARBA" id="ARBA00035204"/>
    </source>
</evidence>
<evidence type="ECO:0000313" key="6">
    <source>
        <dbReference type="EMBL" id="MFD2255266.1"/>
    </source>
</evidence>
<dbReference type="CDD" id="cd00427">
    <property type="entry name" value="Ribosomal_L29_HIP"/>
    <property type="match status" value="1"/>
</dbReference>
<evidence type="ECO:0000256" key="1">
    <source>
        <dbReference type="ARBA" id="ARBA00009254"/>
    </source>
</evidence>
<keyword evidence="7" id="KW-1185">Reference proteome</keyword>
<dbReference type="Pfam" id="PF00831">
    <property type="entry name" value="Ribosomal_L29"/>
    <property type="match status" value="1"/>
</dbReference>
<dbReference type="InterPro" id="IPR050063">
    <property type="entry name" value="Ribosomal_protein_uL29"/>
</dbReference>
<evidence type="ECO:0000256" key="5">
    <source>
        <dbReference type="HAMAP-Rule" id="MF_00374"/>
    </source>
</evidence>